<gene>
    <name evidence="1" type="ORF">H9Q78_05385</name>
</gene>
<protein>
    <recommendedName>
        <fullName evidence="3">Phage tail protein</fullName>
    </recommendedName>
</protein>
<evidence type="ECO:0000313" key="1">
    <source>
        <dbReference type="EMBL" id="QNM06566.1"/>
    </source>
</evidence>
<evidence type="ECO:0008006" key="3">
    <source>
        <dbReference type="Google" id="ProtNLM"/>
    </source>
</evidence>
<reference evidence="1 2" key="1">
    <citation type="submission" date="2020-08" db="EMBL/GenBank/DDBJ databases">
        <authorList>
            <person name="Liu C."/>
            <person name="Sun Q."/>
        </authorList>
    </citation>
    <scope>NUCLEOTIDE SEQUENCE [LARGE SCALE GENOMIC DNA]</scope>
    <source>
        <strain evidence="1 2">NSJ-38</strain>
    </source>
</reference>
<organism evidence="1 2">
    <name type="scientific">Qiania dongpingensis</name>
    <dbReference type="NCBI Taxonomy" id="2763669"/>
    <lineage>
        <taxon>Bacteria</taxon>
        <taxon>Bacillati</taxon>
        <taxon>Bacillota</taxon>
        <taxon>Clostridia</taxon>
        <taxon>Lachnospirales</taxon>
        <taxon>Lachnospiraceae</taxon>
        <taxon>Qiania</taxon>
    </lineage>
</organism>
<keyword evidence="2" id="KW-1185">Reference proteome</keyword>
<dbReference type="RefSeq" id="WP_249304102.1">
    <property type="nucleotide sequence ID" value="NZ_CP060634.1"/>
</dbReference>
<proteinExistence type="predicted"/>
<dbReference type="Gene3D" id="2.40.30.200">
    <property type="match status" value="1"/>
</dbReference>
<evidence type="ECO:0000313" key="2">
    <source>
        <dbReference type="Proteomes" id="UP000515823"/>
    </source>
</evidence>
<dbReference type="AlphaFoldDB" id="A0A7G9G6Y4"/>
<dbReference type="KEGG" id="qdo:H9Q78_05385"/>
<dbReference type="EMBL" id="CP060634">
    <property type="protein sequence ID" value="QNM06566.1"/>
    <property type="molecule type" value="Genomic_DNA"/>
</dbReference>
<accession>A0A7G9G6Y4</accession>
<sequence length="233" mass="26789">MNYFCYGGKCSRDYGIYISGSGTYNVPERDITKVEVPGKNGSVTIDNKRFRNIDVTYPAFIREKFREYSDHTKRWLMGDAGYRRLEDSYHPDVFRMARFSGPMDFDTRAWNRSAEFELLFDCKPQRFYKYGETPVIFDGPGNLYNDTPYDALPMIRVYGVSGSLYVGNIIVKLKSIDGYVDIDCDSQNAFKGTKNCNGEIEAPGFPYLPEGKTGVTFEGSIDRVEIMPRWWTI</sequence>
<dbReference type="Proteomes" id="UP000515823">
    <property type="component" value="Chromosome"/>
</dbReference>
<name>A0A7G9G6Y4_9FIRM</name>